<keyword evidence="2" id="KW-0805">Transcription regulation</keyword>
<evidence type="ECO:0000256" key="6">
    <source>
        <dbReference type="SAM" id="MobiDB-lite"/>
    </source>
</evidence>
<evidence type="ECO:0000256" key="5">
    <source>
        <dbReference type="ARBA" id="ARBA00023242"/>
    </source>
</evidence>
<dbReference type="AlphaFoldDB" id="A0A8T2UK71"/>
<evidence type="ECO:0000256" key="1">
    <source>
        <dbReference type="ARBA" id="ARBA00004123"/>
    </source>
</evidence>
<evidence type="ECO:0000256" key="3">
    <source>
        <dbReference type="ARBA" id="ARBA00023125"/>
    </source>
</evidence>
<feature type="compositionally biased region" description="Low complexity" evidence="6">
    <location>
        <begin position="80"/>
        <end position="90"/>
    </location>
</feature>
<feature type="domain" description="AP2/ERF" evidence="7">
    <location>
        <begin position="98"/>
        <end position="141"/>
    </location>
</feature>
<reference evidence="8" key="1">
    <citation type="submission" date="2021-08" db="EMBL/GenBank/DDBJ databases">
        <title>WGS assembly of Ceratopteris richardii.</title>
        <authorList>
            <person name="Marchant D.B."/>
            <person name="Chen G."/>
            <person name="Jenkins J."/>
            <person name="Shu S."/>
            <person name="Leebens-Mack J."/>
            <person name="Grimwood J."/>
            <person name="Schmutz J."/>
            <person name="Soltis P."/>
            <person name="Soltis D."/>
            <person name="Chen Z.-H."/>
        </authorList>
    </citation>
    <scope>NUCLEOTIDE SEQUENCE</scope>
    <source>
        <strain evidence="8">Whitten #5841</strain>
        <tissue evidence="8">Leaf</tissue>
    </source>
</reference>
<dbReference type="Proteomes" id="UP000825935">
    <property type="component" value="Chromosome 5"/>
</dbReference>
<dbReference type="OrthoDB" id="610645at2759"/>
<comment type="caution">
    <text evidence="8">The sequence shown here is derived from an EMBL/GenBank/DDBJ whole genome shotgun (WGS) entry which is preliminary data.</text>
</comment>
<gene>
    <name evidence="8" type="ORF">KP509_05G025800</name>
</gene>
<keyword evidence="5" id="KW-0539">Nucleus</keyword>
<protein>
    <recommendedName>
        <fullName evidence="7">AP2/ERF domain-containing protein</fullName>
    </recommendedName>
</protein>
<accession>A0A8T2UK71</accession>
<evidence type="ECO:0000259" key="7">
    <source>
        <dbReference type="PROSITE" id="PS51032"/>
    </source>
</evidence>
<dbReference type="PROSITE" id="PS51032">
    <property type="entry name" value="AP2_ERF"/>
    <property type="match status" value="1"/>
</dbReference>
<sequence length="141" mass="15708">MRSVSTHLDDELVAEGENLTKLDIIPSPEIVGAGMEKNKNYKVQSTASTKKAIAAAQEGLEPKATENVSAKLIERTPLLAASTATSSSSPEPTVKKRRFQGVRQRPWSNWAAEIKDPTVHCQFVSWMAPFFLERPRRTWTK</sequence>
<dbReference type="GO" id="GO:0005634">
    <property type="term" value="C:nucleus"/>
    <property type="evidence" value="ECO:0007669"/>
    <property type="project" value="UniProtKB-SubCell"/>
</dbReference>
<proteinExistence type="predicted"/>
<evidence type="ECO:0000256" key="4">
    <source>
        <dbReference type="ARBA" id="ARBA00023163"/>
    </source>
</evidence>
<dbReference type="GO" id="GO:0003677">
    <property type="term" value="F:DNA binding"/>
    <property type="evidence" value="ECO:0007669"/>
    <property type="project" value="UniProtKB-KW"/>
</dbReference>
<keyword evidence="4" id="KW-0804">Transcription</keyword>
<name>A0A8T2UK71_CERRI</name>
<feature type="region of interest" description="Disordered" evidence="6">
    <location>
        <begin position="80"/>
        <end position="101"/>
    </location>
</feature>
<keyword evidence="3" id="KW-0238">DNA-binding</keyword>
<organism evidence="8 9">
    <name type="scientific">Ceratopteris richardii</name>
    <name type="common">Triangle waterfern</name>
    <dbReference type="NCBI Taxonomy" id="49495"/>
    <lineage>
        <taxon>Eukaryota</taxon>
        <taxon>Viridiplantae</taxon>
        <taxon>Streptophyta</taxon>
        <taxon>Embryophyta</taxon>
        <taxon>Tracheophyta</taxon>
        <taxon>Polypodiopsida</taxon>
        <taxon>Polypodiidae</taxon>
        <taxon>Polypodiales</taxon>
        <taxon>Pteridineae</taxon>
        <taxon>Pteridaceae</taxon>
        <taxon>Parkerioideae</taxon>
        <taxon>Ceratopteris</taxon>
    </lineage>
</organism>
<dbReference type="EMBL" id="CM035410">
    <property type="protein sequence ID" value="KAH7436557.1"/>
    <property type="molecule type" value="Genomic_DNA"/>
</dbReference>
<evidence type="ECO:0000256" key="2">
    <source>
        <dbReference type="ARBA" id="ARBA00023015"/>
    </source>
</evidence>
<dbReference type="EMBL" id="CM035410">
    <property type="protein sequence ID" value="KAH7436558.1"/>
    <property type="molecule type" value="Genomic_DNA"/>
</dbReference>
<evidence type="ECO:0000313" key="8">
    <source>
        <dbReference type="EMBL" id="KAH7436557.1"/>
    </source>
</evidence>
<keyword evidence="9" id="KW-1185">Reference proteome</keyword>
<comment type="subcellular location">
    <subcellularLocation>
        <location evidence="1">Nucleus</location>
    </subcellularLocation>
</comment>
<dbReference type="GO" id="GO:0003700">
    <property type="term" value="F:DNA-binding transcription factor activity"/>
    <property type="evidence" value="ECO:0007669"/>
    <property type="project" value="InterPro"/>
</dbReference>
<dbReference type="InterPro" id="IPR001471">
    <property type="entry name" value="AP2/ERF_dom"/>
</dbReference>
<evidence type="ECO:0000313" key="9">
    <source>
        <dbReference type="Proteomes" id="UP000825935"/>
    </source>
</evidence>